<evidence type="ECO:0000259" key="1">
    <source>
        <dbReference type="Pfam" id="PF15999"/>
    </source>
</evidence>
<dbReference type="Pfam" id="PF15999">
    <property type="entry name" value="DUF4774"/>
    <property type="match status" value="1"/>
</dbReference>
<organism evidence="2 3">
    <name type="scientific">Euphydryas editha</name>
    <name type="common">Edith's checkerspot</name>
    <dbReference type="NCBI Taxonomy" id="104508"/>
    <lineage>
        <taxon>Eukaryota</taxon>
        <taxon>Metazoa</taxon>
        <taxon>Ecdysozoa</taxon>
        <taxon>Arthropoda</taxon>
        <taxon>Hexapoda</taxon>
        <taxon>Insecta</taxon>
        <taxon>Pterygota</taxon>
        <taxon>Neoptera</taxon>
        <taxon>Endopterygota</taxon>
        <taxon>Lepidoptera</taxon>
        <taxon>Glossata</taxon>
        <taxon>Ditrysia</taxon>
        <taxon>Papilionoidea</taxon>
        <taxon>Nymphalidae</taxon>
        <taxon>Nymphalinae</taxon>
        <taxon>Euphydryas</taxon>
    </lineage>
</organism>
<dbReference type="AlphaFoldDB" id="A0AAU9VD52"/>
<sequence>MMANKRPPGEFASYELNYHLCFNAAIQYIPFYGGAKGQYLEVKKDTTGSILSEKVVPEESISSENIIKNKDESLLSKVLAANLQSLRTLSNNLLKLHNLGRKTGSLNNQEKNRFKGQLFLLGEAASNTIKLIDEINDDIDALFRKNVTLLRKYGDNYDDVGEEGISIDSPTDLGELYNEGPIIAEAKPVGLAVVGETGVAASRPIATAVAASGVAIARPIGTAIAGIDPTLLGIDYHVNHSEQKVKYKGQKY</sequence>
<proteinExistence type="predicted"/>
<evidence type="ECO:0000313" key="2">
    <source>
        <dbReference type="EMBL" id="CAH2107755.1"/>
    </source>
</evidence>
<comment type="caution">
    <text evidence="2">The sequence shown here is derived from an EMBL/GenBank/DDBJ whole genome shotgun (WGS) entry which is preliminary data.</text>
</comment>
<gene>
    <name evidence="2" type="ORF">EEDITHA_LOCUS21753</name>
</gene>
<dbReference type="InterPro" id="IPR031942">
    <property type="entry name" value="DUF4774"/>
</dbReference>
<name>A0AAU9VD52_EUPED</name>
<dbReference type="EMBL" id="CAKOGL010000030">
    <property type="protein sequence ID" value="CAH2107755.1"/>
    <property type="molecule type" value="Genomic_DNA"/>
</dbReference>
<protein>
    <recommendedName>
        <fullName evidence="1">DUF4774 domain-containing protein</fullName>
    </recommendedName>
</protein>
<reference evidence="2" key="1">
    <citation type="submission" date="2022-03" db="EMBL/GenBank/DDBJ databases">
        <authorList>
            <person name="Tunstrom K."/>
        </authorList>
    </citation>
    <scope>NUCLEOTIDE SEQUENCE</scope>
</reference>
<feature type="domain" description="DUF4774" evidence="1">
    <location>
        <begin position="184"/>
        <end position="231"/>
    </location>
</feature>
<dbReference type="Proteomes" id="UP001153954">
    <property type="component" value="Unassembled WGS sequence"/>
</dbReference>
<keyword evidence="3" id="KW-1185">Reference proteome</keyword>
<accession>A0AAU9VD52</accession>
<evidence type="ECO:0000313" key="3">
    <source>
        <dbReference type="Proteomes" id="UP001153954"/>
    </source>
</evidence>